<keyword evidence="1" id="KW-0418">Kinase</keyword>
<evidence type="ECO:0000313" key="4">
    <source>
        <dbReference type="Proteomes" id="UP001596047"/>
    </source>
</evidence>
<reference evidence="4" key="1">
    <citation type="journal article" date="2019" name="Int. J. Syst. Evol. Microbiol.">
        <title>The Global Catalogue of Microorganisms (GCM) 10K type strain sequencing project: providing services to taxonomists for standard genome sequencing and annotation.</title>
        <authorList>
            <consortium name="The Broad Institute Genomics Platform"/>
            <consortium name="The Broad Institute Genome Sequencing Center for Infectious Disease"/>
            <person name="Wu L."/>
            <person name="Ma J."/>
        </authorList>
    </citation>
    <scope>NUCLEOTIDE SEQUENCE [LARGE SCALE GENOMIC DNA]</scope>
    <source>
        <strain evidence="4">CGMCC 1.3240</strain>
    </source>
</reference>
<dbReference type="InterPro" id="IPR036890">
    <property type="entry name" value="HATPase_C_sf"/>
</dbReference>
<dbReference type="EC" id="2.7.11.1" evidence="3"/>
<evidence type="ECO:0000259" key="2">
    <source>
        <dbReference type="Pfam" id="PF13581"/>
    </source>
</evidence>
<protein>
    <submittedName>
        <fullName evidence="3">Anti-sigma B factor RsbW</fullName>
        <ecNumber evidence="3">2.7.11.1</ecNumber>
    </submittedName>
</protein>
<feature type="domain" description="Histidine kinase/HSP90-like ATPase" evidence="2">
    <location>
        <begin position="12"/>
        <end position="150"/>
    </location>
</feature>
<dbReference type="CDD" id="cd16936">
    <property type="entry name" value="HATPase_RsbW-like"/>
    <property type="match status" value="1"/>
</dbReference>
<dbReference type="Gene3D" id="3.30.565.10">
    <property type="entry name" value="Histidine kinase-like ATPase, C-terminal domain"/>
    <property type="match status" value="1"/>
</dbReference>
<dbReference type="PANTHER" id="PTHR35526:SF9">
    <property type="entry name" value="SERINE-PROTEIN KINASE RSBW"/>
    <property type="match status" value="1"/>
</dbReference>
<dbReference type="PANTHER" id="PTHR35526">
    <property type="entry name" value="ANTI-SIGMA-F FACTOR RSBW-RELATED"/>
    <property type="match status" value="1"/>
</dbReference>
<dbReference type="InterPro" id="IPR003594">
    <property type="entry name" value="HATPase_dom"/>
</dbReference>
<dbReference type="InterPro" id="IPR050267">
    <property type="entry name" value="Anti-sigma-factor_SerPK"/>
</dbReference>
<accession>A0ABW0VXB4</accession>
<dbReference type="Pfam" id="PF13581">
    <property type="entry name" value="HATPase_c_2"/>
    <property type="match status" value="1"/>
</dbReference>
<evidence type="ECO:0000313" key="3">
    <source>
        <dbReference type="EMBL" id="MFC5649354.1"/>
    </source>
</evidence>
<gene>
    <name evidence="3" type="primary">rsbW</name>
    <name evidence="3" type="ORF">ACFPYJ_09460</name>
</gene>
<proteinExistence type="predicted"/>
<evidence type="ECO:0000256" key="1">
    <source>
        <dbReference type="ARBA" id="ARBA00022527"/>
    </source>
</evidence>
<dbReference type="SUPFAM" id="SSF55874">
    <property type="entry name" value="ATPase domain of HSP90 chaperone/DNA topoisomerase II/histidine kinase"/>
    <property type="match status" value="1"/>
</dbReference>
<dbReference type="GO" id="GO:0004674">
    <property type="term" value="F:protein serine/threonine kinase activity"/>
    <property type="evidence" value="ECO:0007669"/>
    <property type="project" value="UniProtKB-EC"/>
</dbReference>
<dbReference type="Proteomes" id="UP001596047">
    <property type="component" value="Unassembled WGS sequence"/>
</dbReference>
<keyword evidence="1" id="KW-0723">Serine/threonine-protein kinase</keyword>
<keyword evidence="4" id="KW-1185">Reference proteome</keyword>
<organism evidence="3 4">
    <name type="scientific">Paenibacillus solisilvae</name>
    <dbReference type="NCBI Taxonomy" id="2486751"/>
    <lineage>
        <taxon>Bacteria</taxon>
        <taxon>Bacillati</taxon>
        <taxon>Bacillota</taxon>
        <taxon>Bacilli</taxon>
        <taxon>Bacillales</taxon>
        <taxon>Paenibacillaceae</taxon>
        <taxon>Paenibacillus</taxon>
    </lineage>
</organism>
<dbReference type="NCBIfam" id="NF003144">
    <property type="entry name" value="PRK04069.1"/>
    <property type="match status" value="1"/>
</dbReference>
<comment type="caution">
    <text evidence="3">The sequence shown here is derived from an EMBL/GenBank/DDBJ whole genome shotgun (WGS) entry which is preliminary data.</text>
</comment>
<keyword evidence="3" id="KW-0808">Transferase</keyword>
<sequence length="159" mass="17489">MKENEEIVTLTVPASAEYIDLVRLTLYGLAVKIGFSYEEIEDMKVAVSEACNNAVLYAYGDLLHGQTAPAPEVTPHIEVRFIKMNDALSIVVKDDGRSFDTNSVSRQTEPMHGQSVEELQAGGLGLYLMQALMDHVEVNSDKGTEVVLTKRLIRSGEMA</sequence>
<dbReference type="RefSeq" id="WP_379187860.1">
    <property type="nucleotide sequence ID" value="NZ_JBHSOW010000032.1"/>
</dbReference>
<name>A0ABW0VXB4_9BACL</name>
<dbReference type="EMBL" id="JBHSOW010000032">
    <property type="protein sequence ID" value="MFC5649354.1"/>
    <property type="molecule type" value="Genomic_DNA"/>
</dbReference>